<accession>A0A0S3RWM3</accession>
<feature type="region of interest" description="Disordered" evidence="1">
    <location>
        <begin position="112"/>
        <end position="135"/>
    </location>
</feature>
<proteinExistence type="predicted"/>
<dbReference type="AlphaFoldDB" id="A0A0S3RWM3"/>
<sequence length="232" mass="26772">MCHVSQALRTAANQHPRNPNVTQRLRDLQRRHALVSPRLNIRPLLHQHLRHVSMPRLHCAVQRTVPLLIPRVHVAASLQQNPNSLHPPLETSPVERRPPVLVPSVHHRAALDQPLDAPHLPPPRRRAQPVPEPQRVKHARMPVLRRHVVRCPTREVPHVLVRPFLQQQLHHLLVAHTRRHVQTRITLSRVANVGSRVVRQQHPHEISLAMLHCKVQRGFAVFGQRVNIRAFE</sequence>
<organism evidence="2 3">
    <name type="scientific">Vigna angularis var. angularis</name>
    <dbReference type="NCBI Taxonomy" id="157739"/>
    <lineage>
        <taxon>Eukaryota</taxon>
        <taxon>Viridiplantae</taxon>
        <taxon>Streptophyta</taxon>
        <taxon>Embryophyta</taxon>
        <taxon>Tracheophyta</taxon>
        <taxon>Spermatophyta</taxon>
        <taxon>Magnoliopsida</taxon>
        <taxon>eudicotyledons</taxon>
        <taxon>Gunneridae</taxon>
        <taxon>Pentapetalae</taxon>
        <taxon>rosids</taxon>
        <taxon>fabids</taxon>
        <taxon>Fabales</taxon>
        <taxon>Fabaceae</taxon>
        <taxon>Papilionoideae</taxon>
        <taxon>50 kb inversion clade</taxon>
        <taxon>NPAAA clade</taxon>
        <taxon>indigoferoid/millettioid clade</taxon>
        <taxon>Phaseoleae</taxon>
        <taxon>Vigna</taxon>
    </lineage>
</organism>
<dbReference type="EMBL" id="AP015037">
    <property type="protein sequence ID" value="BAT84957.1"/>
    <property type="molecule type" value="Genomic_DNA"/>
</dbReference>
<evidence type="ECO:0000313" key="3">
    <source>
        <dbReference type="Proteomes" id="UP000291084"/>
    </source>
</evidence>
<dbReference type="Proteomes" id="UP000291084">
    <property type="component" value="Chromosome 4"/>
</dbReference>
<gene>
    <name evidence="2" type="primary">Vigan.04G244300</name>
    <name evidence="2" type="ORF">VIGAN_04244300</name>
</gene>
<keyword evidence="3" id="KW-1185">Reference proteome</keyword>
<name>A0A0S3RWM3_PHAAN</name>
<protein>
    <submittedName>
        <fullName evidence="2">Uncharacterized protein</fullName>
    </submittedName>
</protein>
<evidence type="ECO:0000256" key="1">
    <source>
        <dbReference type="SAM" id="MobiDB-lite"/>
    </source>
</evidence>
<evidence type="ECO:0000313" key="2">
    <source>
        <dbReference type="EMBL" id="BAT84957.1"/>
    </source>
</evidence>
<reference evidence="2 3" key="1">
    <citation type="journal article" date="2015" name="Sci. Rep.">
        <title>The power of single molecule real-time sequencing technology in the de novo assembly of a eukaryotic genome.</title>
        <authorList>
            <person name="Sakai H."/>
            <person name="Naito K."/>
            <person name="Ogiso-Tanaka E."/>
            <person name="Takahashi Y."/>
            <person name="Iseki K."/>
            <person name="Muto C."/>
            <person name="Satou K."/>
            <person name="Teruya K."/>
            <person name="Shiroma A."/>
            <person name="Shimoji M."/>
            <person name="Hirano T."/>
            <person name="Itoh T."/>
            <person name="Kaga A."/>
            <person name="Tomooka N."/>
        </authorList>
    </citation>
    <scope>NUCLEOTIDE SEQUENCE [LARGE SCALE GENOMIC DNA]</scope>
    <source>
        <strain evidence="3">cv. Shumari</strain>
    </source>
</reference>